<evidence type="ECO:0000313" key="3">
    <source>
        <dbReference type="EMBL" id="OCA73093.1"/>
    </source>
</evidence>
<dbReference type="EMBL" id="MAYG01000001">
    <property type="protein sequence ID" value="OCA73093.1"/>
    <property type="molecule type" value="Genomic_DNA"/>
</dbReference>
<reference evidence="4" key="1">
    <citation type="submission" date="2016-07" db="EMBL/GenBank/DDBJ databases">
        <authorList>
            <person name="Florea S."/>
            <person name="Webb J.S."/>
            <person name="Jaromczyk J."/>
            <person name="Schardl C.L."/>
        </authorList>
    </citation>
    <scope>NUCLEOTIDE SEQUENCE [LARGE SCALE GENOMIC DNA]</scope>
    <source>
        <strain evidence="4">CC-VM-7</strain>
    </source>
</reference>
<feature type="compositionally biased region" description="Polar residues" evidence="1">
    <location>
        <begin position="243"/>
        <end position="252"/>
    </location>
</feature>
<feature type="chain" id="PRO_5008620844" evidence="2">
    <location>
        <begin position="35"/>
        <end position="373"/>
    </location>
</feature>
<evidence type="ECO:0000313" key="4">
    <source>
        <dbReference type="Proteomes" id="UP000093432"/>
    </source>
</evidence>
<feature type="compositionally biased region" description="Polar residues" evidence="1">
    <location>
        <begin position="302"/>
        <end position="327"/>
    </location>
</feature>
<feature type="compositionally biased region" description="Gly residues" evidence="1">
    <location>
        <begin position="346"/>
        <end position="373"/>
    </location>
</feature>
<evidence type="ECO:0000256" key="2">
    <source>
        <dbReference type="SAM" id="SignalP"/>
    </source>
</evidence>
<dbReference type="PROSITE" id="PS51257">
    <property type="entry name" value="PROKAR_LIPOPROTEIN"/>
    <property type="match status" value="1"/>
</dbReference>
<keyword evidence="3" id="KW-0436">Ligase</keyword>
<keyword evidence="3" id="KW-0030">Aminoacyl-tRNA synthetase</keyword>
<dbReference type="STRING" id="651561.BBI00_01500"/>
<organism evidence="3 4">
    <name type="scientific">Chryseobacterium arthrosphaerae</name>
    <dbReference type="NCBI Taxonomy" id="651561"/>
    <lineage>
        <taxon>Bacteria</taxon>
        <taxon>Pseudomonadati</taxon>
        <taxon>Bacteroidota</taxon>
        <taxon>Flavobacteriia</taxon>
        <taxon>Flavobacteriales</taxon>
        <taxon>Weeksellaceae</taxon>
        <taxon>Chryseobacterium group</taxon>
        <taxon>Chryseobacterium</taxon>
    </lineage>
</organism>
<feature type="compositionally biased region" description="Low complexity" evidence="1">
    <location>
        <begin position="328"/>
        <end position="345"/>
    </location>
</feature>
<dbReference type="GO" id="GO:0004812">
    <property type="term" value="F:aminoacyl-tRNA ligase activity"/>
    <property type="evidence" value="ECO:0007669"/>
    <property type="project" value="UniProtKB-KW"/>
</dbReference>
<feature type="region of interest" description="Disordered" evidence="1">
    <location>
        <begin position="243"/>
        <end position="373"/>
    </location>
</feature>
<keyword evidence="2" id="KW-0732">Signal</keyword>
<feature type="compositionally biased region" description="Gly residues" evidence="1">
    <location>
        <begin position="287"/>
        <end position="297"/>
    </location>
</feature>
<name>A0A1B8ZNB0_9FLAO</name>
<dbReference type="AlphaFoldDB" id="A0A1B8ZNB0"/>
<comment type="caution">
    <text evidence="3">The sequence shown here is derived from an EMBL/GenBank/DDBJ whole genome shotgun (WGS) entry which is preliminary data.</text>
</comment>
<accession>A0A1B8ZNB0</accession>
<dbReference type="Proteomes" id="UP000093432">
    <property type="component" value="Unassembled WGS sequence"/>
</dbReference>
<feature type="signal peptide" evidence="2">
    <location>
        <begin position="1"/>
        <end position="34"/>
    </location>
</feature>
<proteinExistence type="predicted"/>
<dbReference type="RefSeq" id="WP_065397105.1">
    <property type="nucleotide sequence ID" value="NZ_MAYG01000001.1"/>
</dbReference>
<protein>
    <submittedName>
        <fullName evidence="3">Prolyl-tRNA synthetase</fullName>
    </submittedName>
</protein>
<feature type="compositionally biased region" description="Low complexity" evidence="1">
    <location>
        <begin position="264"/>
        <end position="273"/>
    </location>
</feature>
<gene>
    <name evidence="3" type="ORF">BBI00_01500</name>
</gene>
<sequence length="373" mass="40292">MKRNIHKNLLGLLKSKGVLAISGGLLLVSCGAQMGGYSETDGVYYDPNKDTLPEGVIINDSGNRVGEYYDYYQDSNVIQNAEANSREQQNRYNEWSGTNPNWGSNATDSDWGMYAGSQTNYYDNSWGWGSPWGWYGGYNPYWGWNRGWGWGGSLSWGWGGSFGWGWGGSFGWGSPYWGYSPYWGGYYDPFWGGYYGSPWGYGGYWGGGYYAPVYRRSGASGRGFVNPGIGNAVYRTNTANSGFRNNNGFRDTNNGGFRNGNSGGFRDSNSNGGFRNGNSGGFRQQGNTGGFRSGNSGGFRNTQSNGGFRNSVPQSRPDYQQPSQPRYNNGGFRSNDSGGFRSSGGFNSGGGFRGGSGGGGGFRSGGGGRGGFR</sequence>
<evidence type="ECO:0000256" key="1">
    <source>
        <dbReference type="SAM" id="MobiDB-lite"/>
    </source>
</evidence>